<dbReference type="OrthoDB" id="9786516at2"/>
<comment type="subcellular location">
    <subcellularLocation>
        <location evidence="1">Virion</location>
    </subcellularLocation>
</comment>
<dbReference type="AlphaFoldDB" id="A0A2V5KIW9"/>
<accession>A0A2V5KIW9</accession>
<organism evidence="3 4">
    <name type="scientific">Paenibacillus flagellatus</name>
    <dbReference type="NCBI Taxonomy" id="2211139"/>
    <lineage>
        <taxon>Bacteria</taxon>
        <taxon>Bacillati</taxon>
        <taxon>Bacillota</taxon>
        <taxon>Bacilli</taxon>
        <taxon>Bacillales</taxon>
        <taxon>Paenibacillaceae</taxon>
        <taxon>Paenibacillus</taxon>
    </lineage>
</organism>
<dbReference type="NCBIfam" id="TIGR01554">
    <property type="entry name" value="major_cap_HK97"/>
    <property type="match status" value="1"/>
</dbReference>
<dbReference type="RefSeq" id="WP_110840557.1">
    <property type="nucleotide sequence ID" value="NZ_QJVJ01000005.1"/>
</dbReference>
<dbReference type="Gene3D" id="3.30.2400.10">
    <property type="entry name" value="Major capsid protein gp5"/>
    <property type="match status" value="1"/>
</dbReference>
<name>A0A2V5KIW9_9BACL</name>
<dbReference type="EMBL" id="QJVJ01000005">
    <property type="protein sequence ID" value="PYI54500.1"/>
    <property type="molecule type" value="Genomic_DNA"/>
</dbReference>
<evidence type="ECO:0000256" key="1">
    <source>
        <dbReference type="ARBA" id="ARBA00004328"/>
    </source>
</evidence>
<dbReference type="Proteomes" id="UP000247476">
    <property type="component" value="Unassembled WGS sequence"/>
</dbReference>
<dbReference type="InterPro" id="IPR024455">
    <property type="entry name" value="Phage_capsid"/>
</dbReference>
<evidence type="ECO:0000259" key="2">
    <source>
        <dbReference type="Pfam" id="PF05065"/>
    </source>
</evidence>
<feature type="domain" description="Phage capsid-like C-terminal" evidence="2">
    <location>
        <begin position="134"/>
        <end position="400"/>
    </location>
</feature>
<keyword evidence="4" id="KW-1185">Reference proteome</keyword>
<reference evidence="3 4" key="1">
    <citation type="submission" date="2018-05" db="EMBL/GenBank/DDBJ databases">
        <title>Paenibacillus flagellatus sp. nov., isolated from selenium mineral soil.</title>
        <authorList>
            <person name="Dai X."/>
        </authorList>
    </citation>
    <scope>NUCLEOTIDE SEQUENCE [LARGE SCALE GENOMIC DNA]</scope>
    <source>
        <strain evidence="3 4">DXL2</strain>
    </source>
</reference>
<dbReference type="Gene3D" id="3.30.2320.10">
    <property type="entry name" value="hypothetical protein PF0899 domain"/>
    <property type="match status" value="1"/>
</dbReference>
<dbReference type="Pfam" id="PF05065">
    <property type="entry name" value="Phage_capsid"/>
    <property type="match status" value="1"/>
</dbReference>
<protein>
    <submittedName>
        <fullName evidence="3">Phage major capsid protein</fullName>
    </submittedName>
</protein>
<gene>
    <name evidence="3" type="ORF">DLM86_13625</name>
</gene>
<sequence>MNRLKEIEARMKEIRALLEGSEPIDLDALEKEVRDLGAEKEQIEKRKEIVDGINNGNVETRAIHPGTSSFETAITSTGDEVRIYRRNHRLSDFHPNKEELSLGRYLRGAITGDWKNADKEQMEFRALSTATSSVMIPEVLSAQVIDLARNKSILFQSNVPMVEMTSNNLTISKVKTDPTFGFKAEGAATTESVMEFEGVTLKSKTAYGLISVTLEALKSSGNLESVVTNAIAESMARTIDLKCLYGQTANNEPKGILTYSEIGEQAETAALANYSPFVKAIGKVRKANGEPTAWALNATTDEMLNLLLNTQGDPMTIPPVVSNLQRLISNQLPSDGGTGTNESTSLIYDPSALLIGLQSPLMVEISREAGDAWQKGIVYLRVYAMLDIAVLRPERICKITGLKQA</sequence>
<evidence type="ECO:0000313" key="4">
    <source>
        <dbReference type="Proteomes" id="UP000247476"/>
    </source>
</evidence>
<dbReference type="InterPro" id="IPR054612">
    <property type="entry name" value="Phage_capsid-like_C"/>
</dbReference>
<evidence type="ECO:0000313" key="3">
    <source>
        <dbReference type="EMBL" id="PYI54500.1"/>
    </source>
</evidence>
<dbReference type="SUPFAM" id="SSF56563">
    <property type="entry name" value="Major capsid protein gp5"/>
    <property type="match status" value="1"/>
</dbReference>
<proteinExistence type="predicted"/>
<comment type="caution">
    <text evidence="3">The sequence shown here is derived from an EMBL/GenBank/DDBJ whole genome shotgun (WGS) entry which is preliminary data.</text>
</comment>